<reference evidence="1" key="1">
    <citation type="submission" date="2023-07" db="EMBL/GenBank/DDBJ databases">
        <title>The genome sequence of Rhodocytophaga aerolata KACC 12507.</title>
        <authorList>
            <person name="Zhang X."/>
        </authorList>
    </citation>
    <scope>NUCLEOTIDE SEQUENCE</scope>
    <source>
        <strain evidence="1">KACC 12507</strain>
    </source>
</reference>
<name>A0ABT8RHM5_9BACT</name>
<gene>
    <name evidence="1" type="ORF">Q0590_35365</name>
</gene>
<sequence length="106" mass="12322">MNLFGILQRRFTIKDIYDYISHHWLKWFPHLPSYQVKVALQVADKGSNPMSSHRQVRSSTKNLYYHGLKLHFLGADCYQGLPKAHYIGFRQATANDSTVLKPMLSK</sequence>
<comment type="caution">
    <text evidence="1">The sequence shown here is derived from an EMBL/GenBank/DDBJ whole genome shotgun (WGS) entry which is preliminary data.</text>
</comment>
<evidence type="ECO:0000313" key="2">
    <source>
        <dbReference type="Proteomes" id="UP001168528"/>
    </source>
</evidence>
<protein>
    <recommendedName>
        <fullName evidence="3">Transposase</fullName>
    </recommendedName>
</protein>
<dbReference type="EMBL" id="JAUKPO010000071">
    <property type="protein sequence ID" value="MDO1451606.1"/>
    <property type="molecule type" value="Genomic_DNA"/>
</dbReference>
<dbReference type="Proteomes" id="UP001168528">
    <property type="component" value="Unassembled WGS sequence"/>
</dbReference>
<accession>A0ABT8RHM5</accession>
<keyword evidence="2" id="KW-1185">Reference proteome</keyword>
<organism evidence="1 2">
    <name type="scientific">Rhodocytophaga aerolata</name>
    <dbReference type="NCBI Taxonomy" id="455078"/>
    <lineage>
        <taxon>Bacteria</taxon>
        <taxon>Pseudomonadati</taxon>
        <taxon>Bacteroidota</taxon>
        <taxon>Cytophagia</taxon>
        <taxon>Cytophagales</taxon>
        <taxon>Rhodocytophagaceae</taxon>
        <taxon>Rhodocytophaga</taxon>
    </lineage>
</organism>
<dbReference type="RefSeq" id="WP_302042403.1">
    <property type="nucleotide sequence ID" value="NZ_JAUKPO010000071.1"/>
</dbReference>
<proteinExistence type="predicted"/>
<evidence type="ECO:0000313" key="1">
    <source>
        <dbReference type="EMBL" id="MDO1451606.1"/>
    </source>
</evidence>
<evidence type="ECO:0008006" key="3">
    <source>
        <dbReference type="Google" id="ProtNLM"/>
    </source>
</evidence>